<evidence type="ECO:0000313" key="16">
    <source>
        <dbReference type="Proteomes" id="UP000500767"/>
    </source>
</evidence>
<feature type="chain" id="PRO_5026993001" description="Endonuclease" evidence="12">
    <location>
        <begin position="23"/>
        <end position="286"/>
    </location>
</feature>
<dbReference type="InterPro" id="IPR040255">
    <property type="entry name" value="Non-specific_endonuclease"/>
</dbReference>
<evidence type="ECO:0000256" key="7">
    <source>
        <dbReference type="ARBA" id="ARBA00022842"/>
    </source>
</evidence>
<evidence type="ECO:0000259" key="14">
    <source>
        <dbReference type="SMART" id="SM00892"/>
    </source>
</evidence>
<comment type="similarity">
    <text evidence="2 10">Belongs to the DNA/RNA non-specific endonuclease family.</text>
</comment>
<reference evidence="15 16" key="1">
    <citation type="journal article" date="2014" name="World J. Microbiol. Biotechnol.">
        <title>Biodiversity and physiological characteristics of Antarctic and Arctic lichens-associated bacteria.</title>
        <authorList>
            <person name="Lee Y.M."/>
            <person name="Kim E.H."/>
            <person name="Lee H.K."/>
            <person name="Hong S.G."/>
        </authorList>
    </citation>
    <scope>NUCLEOTIDE SEQUENCE [LARGE SCALE GENOMIC DNA]</scope>
    <source>
        <strain evidence="15 16">PAMC 26569</strain>
        <plasmid evidence="15">unnamed1</plasmid>
    </source>
</reference>
<sequence length="286" mass="30830">MHLVRISLFCLVTALSSSLAYADASCPQFFPGGQPPALTNLKLSVRTTLLCNDAYASLASGVTHGPLWSAEHPTATWLAEAAQTHREGRFHADDRLPPADQAQLADYRRSGFDRGHMAPSGDMPGETAQQQSFSLANMVPQTAELNRGIWAGLEEAIRNLANKDGELYLVTGPAFHGTELRSIGPDGVLVPTSTWKAVYDPRARGVAVYVCKNTDAPTCDIVSVATLIRVVGVDPFPALPDQLKQTALALPQPAASQYAHRGRRQPPPEASPLQPLINWLQHLLTA</sequence>
<dbReference type="GO" id="GO:0016787">
    <property type="term" value="F:hydrolase activity"/>
    <property type="evidence" value="ECO:0007669"/>
    <property type="project" value="UniProtKB-KW"/>
</dbReference>
<dbReference type="KEGG" id="lck:HN018_22705"/>
<evidence type="ECO:0000256" key="12">
    <source>
        <dbReference type="SAM" id="SignalP"/>
    </source>
</evidence>
<keyword evidence="15" id="KW-0614">Plasmid</keyword>
<dbReference type="InterPro" id="IPR018524">
    <property type="entry name" value="DNA/RNA_endonuclease_AS"/>
</dbReference>
<keyword evidence="4 9" id="KW-0479">Metal-binding</keyword>
<dbReference type="Proteomes" id="UP000500767">
    <property type="component" value="Plasmid unnamed1"/>
</dbReference>
<feature type="signal peptide" evidence="12">
    <location>
        <begin position="1"/>
        <end position="22"/>
    </location>
</feature>
<evidence type="ECO:0000313" key="15">
    <source>
        <dbReference type="EMBL" id="QKE93016.1"/>
    </source>
</evidence>
<feature type="domain" description="DNA/RNA non-specific endonuclease/pyrophosphatase/phosphodiesterase" evidence="14">
    <location>
        <begin position="51"/>
        <end position="242"/>
    </location>
</feature>
<dbReference type="Gene3D" id="3.40.570.10">
    <property type="entry name" value="Extracellular Endonuclease, subunit A"/>
    <property type="match status" value="1"/>
</dbReference>
<accession>A0A6M8HXP0</accession>
<geneLocation type="plasmid" evidence="15 16">
    <name>unnamed1</name>
</geneLocation>
<feature type="binding site" evidence="9">
    <location>
        <position position="146"/>
    </location>
    <ligand>
        <name>Mg(2+)</name>
        <dbReference type="ChEBI" id="CHEBI:18420"/>
        <note>catalytic</note>
    </ligand>
</feature>
<evidence type="ECO:0000256" key="4">
    <source>
        <dbReference type="ARBA" id="ARBA00022723"/>
    </source>
</evidence>
<keyword evidence="6 10" id="KW-0378">Hydrolase</keyword>
<dbReference type="PANTHER" id="PTHR13966">
    <property type="entry name" value="ENDONUCLEASE RELATED"/>
    <property type="match status" value="1"/>
</dbReference>
<comment type="cofactor">
    <cofactor evidence="1 10">
        <name>Mg(2+)</name>
        <dbReference type="ChEBI" id="CHEBI:18420"/>
    </cofactor>
</comment>
<keyword evidence="5 10" id="KW-0255">Endonuclease</keyword>
<evidence type="ECO:0000256" key="9">
    <source>
        <dbReference type="PIRSR" id="PIRSR640255-2"/>
    </source>
</evidence>
<keyword evidence="7" id="KW-0460">Magnesium</keyword>
<evidence type="ECO:0000256" key="8">
    <source>
        <dbReference type="PIRSR" id="PIRSR640255-1"/>
    </source>
</evidence>
<dbReference type="PROSITE" id="PS01070">
    <property type="entry name" value="NUCLEASE_NON_SPEC"/>
    <property type="match status" value="1"/>
</dbReference>
<dbReference type="GO" id="GO:0003676">
    <property type="term" value="F:nucleic acid binding"/>
    <property type="evidence" value="ECO:0007669"/>
    <property type="project" value="InterPro"/>
</dbReference>
<feature type="active site" description="Proton acceptor" evidence="8">
    <location>
        <position position="116"/>
    </location>
</feature>
<evidence type="ECO:0000256" key="3">
    <source>
        <dbReference type="ARBA" id="ARBA00022722"/>
    </source>
</evidence>
<dbReference type="EC" id="3.1.30.-" evidence="10"/>
<keyword evidence="3 10" id="KW-0540">Nuclease</keyword>
<evidence type="ECO:0000256" key="2">
    <source>
        <dbReference type="ARBA" id="ARBA00010052"/>
    </source>
</evidence>
<protein>
    <recommendedName>
        <fullName evidence="10">Endonuclease</fullName>
        <ecNumber evidence="10">3.1.30.-</ecNumber>
    </recommendedName>
</protein>
<dbReference type="SMART" id="SM00477">
    <property type="entry name" value="NUC"/>
    <property type="match status" value="1"/>
</dbReference>
<feature type="region of interest" description="Disordered" evidence="11">
    <location>
        <begin position="254"/>
        <end position="273"/>
    </location>
</feature>
<organism evidence="15 16">
    <name type="scientific">Lichenicola cladoniae</name>
    <dbReference type="NCBI Taxonomy" id="1484109"/>
    <lineage>
        <taxon>Bacteria</taxon>
        <taxon>Pseudomonadati</taxon>
        <taxon>Pseudomonadota</taxon>
        <taxon>Alphaproteobacteria</taxon>
        <taxon>Acetobacterales</taxon>
        <taxon>Acetobacteraceae</taxon>
        <taxon>Lichenicola</taxon>
    </lineage>
</organism>
<evidence type="ECO:0000259" key="13">
    <source>
        <dbReference type="SMART" id="SM00477"/>
    </source>
</evidence>
<feature type="domain" description="ENPP1-3/EXOG-like endonuclease/phosphodiesterase" evidence="13">
    <location>
        <begin position="52"/>
        <end position="242"/>
    </location>
</feature>
<name>A0A6M8HXP0_9PROT</name>
<keyword evidence="12" id="KW-0732">Signal</keyword>
<dbReference type="EMBL" id="CP053709">
    <property type="protein sequence ID" value="QKE93016.1"/>
    <property type="molecule type" value="Genomic_DNA"/>
</dbReference>
<dbReference type="GO" id="GO:0004519">
    <property type="term" value="F:endonuclease activity"/>
    <property type="evidence" value="ECO:0007669"/>
    <property type="project" value="UniProtKB-UniRule"/>
</dbReference>
<evidence type="ECO:0000256" key="11">
    <source>
        <dbReference type="SAM" id="MobiDB-lite"/>
    </source>
</evidence>
<dbReference type="InterPro" id="IPR044929">
    <property type="entry name" value="DNA/RNA_non-sp_Endonuclease_sf"/>
</dbReference>
<dbReference type="SMART" id="SM00892">
    <property type="entry name" value="Endonuclease_NS"/>
    <property type="match status" value="1"/>
</dbReference>
<proteinExistence type="inferred from homology"/>
<dbReference type="InterPro" id="IPR020821">
    <property type="entry name" value="ENPP1-3/EXOG-like_nuc-like"/>
</dbReference>
<dbReference type="SUPFAM" id="SSF54060">
    <property type="entry name" value="His-Me finger endonucleases"/>
    <property type="match status" value="1"/>
</dbReference>
<evidence type="ECO:0000256" key="10">
    <source>
        <dbReference type="RuleBase" id="RU366055"/>
    </source>
</evidence>
<evidence type="ECO:0000256" key="5">
    <source>
        <dbReference type="ARBA" id="ARBA00022759"/>
    </source>
</evidence>
<dbReference type="Pfam" id="PF01223">
    <property type="entry name" value="Endonuclease_NS"/>
    <property type="match status" value="1"/>
</dbReference>
<gene>
    <name evidence="15" type="ORF">HN018_22705</name>
</gene>
<dbReference type="AlphaFoldDB" id="A0A6M8HXP0"/>
<dbReference type="InterPro" id="IPR001604">
    <property type="entry name" value="Endo_G_ENPP1-like_dom"/>
</dbReference>
<evidence type="ECO:0000256" key="1">
    <source>
        <dbReference type="ARBA" id="ARBA00001946"/>
    </source>
</evidence>
<dbReference type="GO" id="GO:0046872">
    <property type="term" value="F:metal ion binding"/>
    <property type="evidence" value="ECO:0007669"/>
    <property type="project" value="UniProtKB-KW"/>
</dbReference>
<dbReference type="PANTHER" id="PTHR13966:SF5">
    <property type="entry name" value="ENDONUCLEASE G, MITOCHONDRIAL"/>
    <property type="match status" value="1"/>
</dbReference>
<keyword evidence="16" id="KW-1185">Reference proteome</keyword>
<dbReference type="InterPro" id="IPR044925">
    <property type="entry name" value="His-Me_finger_sf"/>
</dbReference>
<evidence type="ECO:0000256" key="6">
    <source>
        <dbReference type="ARBA" id="ARBA00022801"/>
    </source>
</evidence>